<organism evidence="1 2">
    <name type="scientific">Alishewanella tabrizica</name>
    <dbReference type="NCBI Taxonomy" id="671278"/>
    <lineage>
        <taxon>Bacteria</taxon>
        <taxon>Pseudomonadati</taxon>
        <taxon>Pseudomonadota</taxon>
        <taxon>Gammaproteobacteria</taxon>
        <taxon>Alteromonadales</taxon>
        <taxon>Alteromonadaceae</taxon>
        <taxon>Alishewanella</taxon>
    </lineage>
</organism>
<evidence type="ECO:0000313" key="1">
    <source>
        <dbReference type="EMBL" id="GGW67982.1"/>
    </source>
</evidence>
<evidence type="ECO:0000313" key="2">
    <source>
        <dbReference type="Proteomes" id="UP000634667"/>
    </source>
</evidence>
<name>A0ABQ2WRV9_9ALTE</name>
<gene>
    <name evidence="1" type="ORF">GCM10008111_25120</name>
</gene>
<accession>A0ABQ2WRV9</accession>
<comment type="caution">
    <text evidence="1">The sequence shown here is derived from an EMBL/GenBank/DDBJ whole genome shotgun (WGS) entry which is preliminary data.</text>
</comment>
<dbReference type="EMBL" id="BMYR01000010">
    <property type="protein sequence ID" value="GGW67982.1"/>
    <property type="molecule type" value="Genomic_DNA"/>
</dbReference>
<reference evidence="2" key="1">
    <citation type="journal article" date="2019" name="Int. J. Syst. Evol. Microbiol.">
        <title>The Global Catalogue of Microorganisms (GCM) 10K type strain sequencing project: providing services to taxonomists for standard genome sequencing and annotation.</title>
        <authorList>
            <consortium name="The Broad Institute Genomics Platform"/>
            <consortium name="The Broad Institute Genome Sequencing Center for Infectious Disease"/>
            <person name="Wu L."/>
            <person name="Ma J."/>
        </authorList>
    </citation>
    <scope>NUCLEOTIDE SEQUENCE [LARGE SCALE GENOMIC DNA]</scope>
    <source>
        <strain evidence="2">KCTC 23723</strain>
    </source>
</reference>
<dbReference type="RefSeq" id="WP_189483577.1">
    <property type="nucleotide sequence ID" value="NZ_BMYR01000010.1"/>
</dbReference>
<proteinExistence type="predicted"/>
<sequence length="373" mass="42384">MLVAKWFVTYVKQLLMVLVLWVFFTLSNLAYANSISALYQAEVNAEQTQQQWQREAFEQVLVRVTGQPDIMRQPQISSELTQVASYVKQFEALRTEQGNRVRVMLDAQRIQQLLRNLQIPVWGGQRPELLFWIVEQRGAERQFVRQADNVWLSSLQVALQDQALPFTLPLYDMDDLLSLTETDVWAGFWPQIDQASLRYNADQTVVLLLEETNTDTGTGWRLTALRQHNANVLRDEIVATEPAQLMQQFAGRLSQQLAQQYAILLNNTAQQSVSIQINGANTLADVVTIERRLATMLGVSRVEIAQQSSSKIVFTLSLQMTPEQLLQGLQFEPNLTQRSTDSESALMGQMDKEQLDVVSSTPAILAEFDFTKS</sequence>
<evidence type="ECO:0008006" key="3">
    <source>
        <dbReference type="Google" id="ProtNLM"/>
    </source>
</evidence>
<protein>
    <recommendedName>
        <fullName evidence="3">DUF2066 domain-containing protein</fullName>
    </recommendedName>
</protein>
<dbReference type="InterPro" id="IPR018642">
    <property type="entry name" value="DUF2066"/>
</dbReference>
<keyword evidence="2" id="KW-1185">Reference proteome</keyword>
<dbReference type="Pfam" id="PF09839">
    <property type="entry name" value="DUF2066"/>
    <property type="match status" value="1"/>
</dbReference>
<dbReference type="Proteomes" id="UP000634667">
    <property type="component" value="Unassembled WGS sequence"/>
</dbReference>